<evidence type="ECO:0000313" key="4">
    <source>
        <dbReference type="EMBL" id="KAF7112175.1"/>
    </source>
</evidence>
<evidence type="ECO:0000256" key="2">
    <source>
        <dbReference type="ARBA" id="ARBA00023136"/>
    </source>
</evidence>
<dbReference type="PANTHER" id="PTHR31415:SF52">
    <property type="entry name" value="LATE EMBRYOGENESIS ABUNDANT (LEA) HYDROXYPROLINE-RICH GLYCOPROTEIN FAMILY-RELATED"/>
    <property type="match status" value="1"/>
</dbReference>
<evidence type="ECO:0000256" key="3">
    <source>
        <dbReference type="SAM" id="Phobius"/>
    </source>
</evidence>
<accession>A0A834L3P0</accession>
<keyword evidence="5" id="KW-1185">Reference proteome</keyword>
<dbReference type="Proteomes" id="UP000626092">
    <property type="component" value="Unassembled WGS sequence"/>
</dbReference>
<name>A0A834L3P0_RHOSS</name>
<comment type="caution">
    <text evidence="4">The sequence shown here is derived from an EMBL/GenBank/DDBJ whole genome shotgun (WGS) entry which is preliminary data.</text>
</comment>
<dbReference type="EMBL" id="WJXA01000552">
    <property type="protein sequence ID" value="KAF7112175.1"/>
    <property type="molecule type" value="Genomic_DNA"/>
</dbReference>
<dbReference type="OrthoDB" id="1914670at2759"/>
<gene>
    <name evidence="4" type="ORF">RHSIM_RhsimUnG0253100</name>
</gene>
<dbReference type="AlphaFoldDB" id="A0A834L3P0"/>
<keyword evidence="3" id="KW-1133">Transmembrane helix</keyword>
<evidence type="ECO:0008006" key="6">
    <source>
        <dbReference type="Google" id="ProtNLM"/>
    </source>
</evidence>
<dbReference type="PANTHER" id="PTHR31415">
    <property type="entry name" value="OS05G0367900 PROTEIN"/>
    <property type="match status" value="1"/>
</dbReference>
<keyword evidence="3" id="KW-0812">Transmembrane</keyword>
<dbReference type="GO" id="GO:0005886">
    <property type="term" value="C:plasma membrane"/>
    <property type="evidence" value="ECO:0007669"/>
    <property type="project" value="TreeGrafter"/>
</dbReference>
<protein>
    <recommendedName>
        <fullName evidence="6">Late embryogenesis abundant protein LEA-2 subgroup domain-containing protein</fullName>
    </recommendedName>
</protein>
<reference evidence="4" key="1">
    <citation type="submission" date="2019-11" db="EMBL/GenBank/DDBJ databases">
        <authorList>
            <person name="Liu Y."/>
            <person name="Hou J."/>
            <person name="Li T.-Q."/>
            <person name="Guan C.-H."/>
            <person name="Wu X."/>
            <person name="Wu H.-Z."/>
            <person name="Ling F."/>
            <person name="Zhang R."/>
            <person name="Shi X.-G."/>
            <person name="Ren J.-P."/>
            <person name="Chen E.-F."/>
            <person name="Sun J.-M."/>
        </authorList>
    </citation>
    <scope>NUCLEOTIDE SEQUENCE</scope>
    <source>
        <strain evidence="4">Adult_tree_wgs_1</strain>
        <tissue evidence="4">Leaves</tissue>
    </source>
</reference>
<evidence type="ECO:0000256" key="1">
    <source>
        <dbReference type="ARBA" id="ARBA00004370"/>
    </source>
</evidence>
<organism evidence="4 5">
    <name type="scientific">Rhododendron simsii</name>
    <name type="common">Sims's rhododendron</name>
    <dbReference type="NCBI Taxonomy" id="118357"/>
    <lineage>
        <taxon>Eukaryota</taxon>
        <taxon>Viridiplantae</taxon>
        <taxon>Streptophyta</taxon>
        <taxon>Embryophyta</taxon>
        <taxon>Tracheophyta</taxon>
        <taxon>Spermatophyta</taxon>
        <taxon>Magnoliopsida</taxon>
        <taxon>eudicotyledons</taxon>
        <taxon>Gunneridae</taxon>
        <taxon>Pentapetalae</taxon>
        <taxon>asterids</taxon>
        <taxon>Ericales</taxon>
        <taxon>Ericaceae</taxon>
        <taxon>Ericoideae</taxon>
        <taxon>Rhodoreae</taxon>
        <taxon>Rhododendron</taxon>
    </lineage>
</organism>
<keyword evidence="2 3" id="KW-0472">Membrane</keyword>
<feature type="transmembrane region" description="Helical" evidence="3">
    <location>
        <begin position="12"/>
        <end position="33"/>
    </location>
</feature>
<proteinExistence type="predicted"/>
<evidence type="ECO:0000313" key="5">
    <source>
        <dbReference type="Proteomes" id="UP000626092"/>
    </source>
</evidence>
<sequence length="211" mass="23447">MADSGDGGGVCCRCCFSFILTSGLTALFMWLSLRTSNPVCSIQDIYVPPLNKSENSTYYKIYFDLKLDNENKDKGVYYDALNLTFYYPPTNRTSPIGYFGFPAFYQGHKKNARRKEWVNVTGVPWAAARAAAAAANGSAAFRVDLATAVRFKIMAWKTKKHKLLVGADVEVDEYGGKKLKKKGVRLKSGCYRARRGPLVVIFSVLGLLLII</sequence>
<dbReference type="InterPro" id="IPR044839">
    <property type="entry name" value="NDR1-like"/>
</dbReference>
<dbReference type="GO" id="GO:0009506">
    <property type="term" value="C:plasmodesma"/>
    <property type="evidence" value="ECO:0007669"/>
    <property type="project" value="TreeGrafter"/>
</dbReference>
<dbReference type="GO" id="GO:0098542">
    <property type="term" value="P:defense response to other organism"/>
    <property type="evidence" value="ECO:0007669"/>
    <property type="project" value="InterPro"/>
</dbReference>
<comment type="subcellular location">
    <subcellularLocation>
        <location evidence="1">Membrane</location>
    </subcellularLocation>
</comment>